<dbReference type="EMBL" id="JBHMAF010000201">
    <property type="protein sequence ID" value="MFB9762748.1"/>
    <property type="molecule type" value="Genomic_DNA"/>
</dbReference>
<reference evidence="2 3" key="1">
    <citation type="submission" date="2024-09" db="EMBL/GenBank/DDBJ databases">
        <authorList>
            <person name="Sun Q."/>
            <person name="Mori K."/>
        </authorList>
    </citation>
    <scope>NUCLEOTIDE SEQUENCE [LARGE SCALE GENOMIC DNA]</scope>
    <source>
        <strain evidence="2 3">JCM 11201</strain>
    </source>
</reference>
<name>A0ABV5WQL1_9BACI</name>
<accession>A0ABV5WQL1</accession>
<evidence type="ECO:0000313" key="3">
    <source>
        <dbReference type="Proteomes" id="UP001589609"/>
    </source>
</evidence>
<evidence type="ECO:0000259" key="1">
    <source>
        <dbReference type="Pfam" id="PF13592"/>
    </source>
</evidence>
<organism evidence="2 3">
    <name type="scientific">Ectobacillus funiculus</name>
    <dbReference type="NCBI Taxonomy" id="137993"/>
    <lineage>
        <taxon>Bacteria</taxon>
        <taxon>Bacillati</taxon>
        <taxon>Bacillota</taxon>
        <taxon>Bacilli</taxon>
        <taxon>Bacillales</taxon>
        <taxon>Bacillaceae</taxon>
        <taxon>Ectobacillus</taxon>
    </lineage>
</organism>
<evidence type="ECO:0000313" key="2">
    <source>
        <dbReference type="EMBL" id="MFB9762748.1"/>
    </source>
</evidence>
<dbReference type="InterPro" id="IPR025959">
    <property type="entry name" value="Winged_HTH_dom"/>
</dbReference>
<dbReference type="RefSeq" id="WP_379952615.1">
    <property type="nucleotide sequence ID" value="NZ_JBHMAF010000201.1"/>
</dbReference>
<dbReference type="Proteomes" id="UP001589609">
    <property type="component" value="Unassembled WGS sequence"/>
</dbReference>
<feature type="non-terminal residue" evidence="2">
    <location>
        <position position="1"/>
    </location>
</feature>
<proteinExistence type="predicted"/>
<feature type="domain" description="Winged helix-turn helix" evidence="1">
    <location>
        <begin position="45"/>
        <end position="101"/>
    </location>
</feature>
<keyword evidence="3" id="KW-1185">Reference proteome</keyword>
<gene>
    <name evidence="2" type="ORF">ACFFMS_31495</name>
</gene>
<comment type="caution">
    <text evidence="2">The sequence shown here is derived from an EMBL/GenBank/DDBJ whole genome shotgun (WGS) entry which is preliminary data.</text>
</comment>
<sequence>GGMDCLLACGKAPGRLPYLSEQEEQEVRHVLTNSTPAEEGMGPESYWDTRVLQAFLEDRFSVIMTRSGIGEMLKRWGFSYTRPTYRLVKADVEKQEAFQAELDMVKKTSLTI</sequence>
<protein>
    <submittedName>
        <fullName evidence="2">Transposase</fullName>
    </submittedName>
</protein>
<dbReference type="Pfam" id="PF13592">
    <property type="entry name" value="HTH_33"/>
    <property type="match status" value="1"/>
</dbReference>